<dbReference type="Proteomes" id="UP001249851">
    <property type="component" value="Unassembled WGS sequence"/>
</dbReference>
<evidence type="ECO:0000313" key="2">
    <source>
        <dbReference type="Proteomes" id="UP001249851"/>
    </source>
</evidence>
<name>A0AAD9V8F5_ACRCE</name>
<dbReference type="EMBL" id="JARQWQ010000022">
    <property type="protein sequence ID" value="KAK2564620.1"/>
    <property type="molecule type" value="Genomic_DNA"/>
</dbReference>
<evidence type="ECO:0000313" key="1">
    <source>
        <dbReference type="EMBL" id="KAK2564620.1"/>
    </source>
</evidence>
<dbReference type="PANTHER" id="PTHR33198:SF20">
    <property type="entry name" value="RETROTRANSPOSON GAG DOMAIN-CONTAINING PROTEIN"/>
    <property type="match status" value="1"/>
</dbReference>
<dbReference type="PANTHER" id="PTHR33198">
    <property type="entry name" value="ANK_REP_REGION DOMAIN-CONTAINING PROTEIN-RELATED"/>
    <property type="match status" value="1"/>
</dbReference>
<proteinExistence type="predicted"/>
<reference evidence="1" key="1">
    <citation type="journal article" date="2023" name="G3 (Bethesda)">
        <title>Whole genome assembly and annotation of the endangered Caribbean coral Acropora cervicornis.</title>
        <authorList>
            <person name="Selwyn J.D."/>
            <person name="Vollmer S.V."/>
        </authorList>
    </citation>
    <scope>NUCLEOTIDE SEQUENCE</scope>
    <source>
        <strain evidence="1">K2</strain>
    </source>
</reference>
<dbReference type="AlphaFoldDB" id="A0AAD9V8F5"/>
<protein>
    <submittedName>
        <fullName evidence="1">Uncharacterized protein</fullName>
    </submittedName>
</protein>
<keyword evidence="2" id="KW-1185">Reference proteome</keyword>
<reference evidence="1" key="2">
    <citation type="journal article" date="2023" name="Science">
        <title>Genomic signatures of disease resistance in endangered staghorn corals.</title>
        <authorList>
            <person name="Vollmer S.V."/>
            <person name="Selwyn J.D."/>
            <person name="Despard B.A."/>
            <person name="Roesel C.L."/>
        </authorList>
    </citation>
    <scope>NUCLEOTIDE SEQUENCE</scope>
    <source>
        <strain evidence="1">K2</strain>
    </source>
</reference>
<organism evidence="1 2">
    <name type="scientific">Acropora cervicornis</name>
    <name type="common">Staghorn coral</name>
    <dbReference type="NCBI Taxonomy" id="6130"/>
    <lineage>
        <taxon>Eukaryota</taxon>
        <taxon>Metazoa</taxon>
        <taxon>Cnidaria</taxon>
        <taxon>Anthozoa</taxon>
        <taxon>Hexacorallia</taxon>
        <taxon>Scleractinia</taxon>
        <taxon>Astrocoeniina</taxon>
        <taxon>Acroporidae</taxon>
        <taxon>Acropora</taxon>
    </lineage>
</organism>
<gene>
    <name evidence="1" type="ORF">P5673_012089</name>
</gene>
<comment type="caution">
    <text evidence="1">The sequence shown here is derived from an EMBL/GenBank/DDBJ whole genome shotgun (WGS) entry which is preliminary data.</text>
</comment>
<sequence length="194" mass="22352">MAKRALPTLDLSGSSSQLANNWKKWKRAFEYYAERKGLDNTRKKTSQLLLYAGMELQDIFEDLVDPDPEGYHDPYAVCIRKLDHHFRSDENILFEGQVYVFRQFARTDGESVDKFAVRLRRQARYCSFGDSLDDNLRDQLIEKLPDIELKRKLLETRNITLAQVLEKTRASEAAGQQVKHMAGVSDVNAVGPRN</sequence>
<accession>A0AAD9V8F5</accession>